<name>A0AAN6V5M4_9PEZI</name>
<accession>A0AAN6V5M4</accession>
<feature type="region of interest" description="Disordered" evidence="1">
    <location>
        <begin position="332"/>
        <end position="351"/>
    </location>
</feature>
<reference evidence="2" key="2">
    <citation type="submission" date="2023-05" db="EMBL/GenBank/DDBJ databases">
        <authorList>
            <consortium name="Lawrence Berkeley National Laboratory"/>
            <person name="Steindorff A."/>
            <person name="Hensen N."/>
            <person name="Bonometti L."/>
            <person name="Westerberg I."/>
            <person name="Brannstrom I.O."/>
            <person name="Guillou S."/>
            <person name="Cros-Aarteil S."/>
            <person name="Calhoun S."/>
            <person name="Haridas S."/>
            <person name="Kuo A."/>
            <person name="Mondo S."/>
            <person name="Pangilinan J."/>
            <person name="Riley R."/>
            <person name="Labutti K."/>
            <person name="Andreopoulos B."/>
            <person name="Lipzen A."/>
            <person name="Chen C."/>
            <person name="Yanf M."/>
            <person name="Daum C."/>
            <person name="Ng V."/>
            <person name="Clum A."/>
            <person name="Ohm R."/>
            <person name="Martin F."/>
            <person name="Silar P."/>
            <person name="Natvig D."/>
            <person name="Lalanne C."/>
            <person name="Gautier V."/>
            <person name="Ament-Velasquez S.L."/>
            <person name="Kruys A."/>
            <person name="Hutchinson M.I."/>
            <person name="Powell A.J."/>
            <person name="Barry K."/>
            <person name="Miller A.N."/>
            <person name="Grigoriev I.V."/>
            <person name="Debuchy R."/>
            <person name="Gladieux P."/>
            <person name="Thoren M.H."/>
            <person name="Johannesson H."/>
        </authorList>
    </citation>
    <scope>NUCLEOTIDE SEQUENCE</scope>
    <source>
        <strain evidence="2">CBS 141.50</strain>
    </source>
</reference>
<organism evidence="2 3">
    <name type="scientific">Dichotomopilus funicola</name>
    <dbReference type="NCBI Taxonomy" id="1934379"/>
    <lineage>
        <taxon>Eukaryota</taxon>
        <taxon>Fungi</taxon>
        <taxon>Dikarya</taxon>
        <taxon>Ascomycota</taxon>
        <taxon>Pezizomycotina</taxon>
        <taxon>Sordariomycetes</taxon>
        <taxon>Sordariomycetidae</taxon>
        <taxon>Sordariales</taxon>
        <taxon>Chaetomiaceae</taxon>
        <taxon>Dichotomopilus</taxon>
    </lineage>
</organism>
<sequence length="627" mass="69887">MSNQGNITNFFKPAPKLPQSPVPVKETSTAPPPPSPSPPPSSFSSSPPVPQPTVRDCNAVIQGSDDEDDDASTSSDEDFPELFSKPLPAPTRPLPDQAPEKDVGIYTTPKAKRRVLEFHSSPLTINTRHKFDIKALLKHAAADNAVEEGELRTASLMAPKSPTVRRAAEPNGAQINFQDAMLGVLSDPEDSQGEGARRRLLQAVKRTEATVGGKEWYFFDRRAPGDSKAVKTRPPFPRGKATGVWSFLEPEEHRTEVFADGLAYNVQCRLGTLPDEIFKWVLSEAPVEKSKTLRDEYVRLLGVSPDQARRVLDENAVLGLFQDLGASERALGSGPQLDSYPKDGAPYPEQDRGSLQTVLRILSRTAYGLSTPALTRAMSILLRLGIDSVVREDQIVATEHQDALLQVAAVVPWRSWNDFCGEVSESLYNHTQEYTLRWNAVSAIPLLHPKLIDLRRRLALVFVYDDARRGFSSPDETFSIRSVIDRLDQADEFIVDRTNTDYFELLALSKLLSVAIGDGSPPADNSGPEAVKHYNAEVDELSQRIKFMWSNIHEQGAAYMSRLEVRVQLRDFERKLQHVVRTRPPPKEDIFGLNGVKEDLDRPKQQQFMKKFFSKEVPPPKTPPKGR</sequence>
<keyword evidence="3" id="KW-1185">Reference proteome</keyword>
<proteinExistence type="predicted"/>
<protein>
    <submittedName>
        <fullName evidence="2">Uncharacterized protein</fullName>
    </submittedName>
</protein>
<dbReference type="GeneID" id="87819923"/>
<feature type="compositionally biased region" description="Acidic residues" evidence="1">
    <location>
        <begin position="64"/>
        <end position="80"/>
    </location>
</feature>
<dbReference type="Proteomes" id="UP001302676">
    <property type="component" value="Unassembled WGS sequence"/>
</dbReference>
<reference evidence="2" key="1">
    <citation type="journal article" date="2023" name="Mol. Phylogenet. Evol.">
        <title>Genome-scale phylogeny and comparative genomics of the fungal order Sordariales.</title>
        <authorList>
            <person name="Hensen N."/>
            <person name="Bonometti L."/>
            <person name="Westerberg I."/>
            <person name="Brannstrom I.O."/>
            <person name="Guillou S."/>
            <person name="Cros-Aarteil S."/>
            <person name="Calhoun S."/>
            <person name="Haridas S."/>
            <person name="Kuo A."/>
            <person name="Mondo S."/>
            <person name="Pangilinan J."/>
            <person name="Riley R."/>
            <person name="LaButti K."/>
            <person name="Andreopoulos B."/>
            <person name="Lipzen A."/>
            <person name="Chen C."/>
            <person name="Yan M."/>
            <person name="Daum C."/>
            <person name="Ng V."/>
            <person name="Clum A."/>
            <person name="Steindorff A."/>
            <person name="Ohm R.A."/>
            <person name="Martin F."/>
            <person name="Silar P."/>
            <person name="Natvig D.O."/>
            <person name="Lalanne C."/>
            <person name="Gautier V."/>
            <person name="Ament-Velasquez S.L."/>
            <person name="Kruys A."/>
            <person name="Hutchinson M.I."/>
            <person name="Powell A.J."/>
            <person name="Barry K."/>
            <person name="Miller A.N."/>
            <person name="Grigoriev I.V."/>
            <person name="Debuchy R."/>
            <person name="Gladieux P."/>
            <person name="Hiltunen Thoren M."/>
            <person name="Johannesson H."/>
        </authorList>
    </citation>
    <scope>NUCLEOTIDE SEQUENCE</scope>
    <source>
        <strain evidence="2">CBS 141.50</strain>
    </source>
</reference>
<gene>
    <name evidence="2" type="ORF">C8A04DRAFT_35817</name>
</gene>
<dbReference type="RefSeq" id="XP_062638689.1">
    <property type="nucleotide sequence ID" value="XM_062783310.1"/>
</dbReference>
<evidence type="ECO:0000313" key="2">
    <source>
        <dbReference type="EMBL" id="KAK4145318.1"/>
    </source>
</evidence>
<dbReference type="EMBL" id="MU853569">
    <property type="protein sequence ID" value="KAK4145318.1"/>
    <property type="molecule type" value="Genomic_DNA"/>
</dbReference>
<evidence type="ECO:0000313" key="3">
    <source>
        <dbReference type="Proteomes" id="UP001302676"/>
    </source>
</evidence>
<dbReference type="AlphaFoldDB" id="A0AAN6V5M4"/>
<feature type="region of interest" description="Disordered" evidence="1">
    <location>
        <begin position="1"/>
        <end position="102"/>
    </location>
</feature>
<feature type="compositionally biased region" description="Pro residues" evidence="1">
    <location>
        <begin position="30"/>
        <end position="51"/>
    </location>
</feature>
<evidence type="ECO:0000256" key="1">
    <source>
        <dbReference type="SAM" id="MobiDB-lite"/>
    </source>
</evidence>
<comment type="caution">
    <text evidence="2">The sequence shown here is derived from an EMBL/GenBank/DDBJ whole genome shotgun (WGS) entry which is preliminary data.</text>
</comment>